<sequence length="46" mass="5227">MKVDYIEAGNPGSNPKDMEFFKRLKDVELKNAKVVAFGSTRRPKLT</sequence>
<dbReference type="SUPFAM" id="SSF51569">
    <property type="entry name" value="Aldolase"/>
    <property type="match status" value="1"/>
</dbReference>
<accession>A0AAE5LSV9</accession>
<comment type="pathway">
    <text evidence="1">Amino-acid biosynthesis.</text>
</comment>
<dbReference type="AlphaFoldDB" id="A0AAE5LSV9"/>
<protein>
    <submittedName>
        <fullName evidence="2">Isopropylmalate/homocitrate/citramalate synthase</fullName>
    </submittedName>
</protein>
<dbReference type="GO" id="GO:0019752">
    <property type="term" value="P:carboxylic acid metabolic process"/>
    <property type="evidence" value="ECO:0007669"/>
    <property type="project" value="InterPro"/>
</dbReference>
<evidence type="ECO:0000313" key="2">
    <source>
        <dbReference type="EMBL" id="NSB17564.1"/>
    </source>
</evidence>
<gene>
    <name evidence="2" type="ORF">BCD95_005823</name>
</gene>
<evidence type="ECO:0000313" key="3">
    <source>
        <dbReference type="Proteomes" id="UP000822184"/>
    </source>
</evidence>
<dbReference type="Gene3D" id="3.20.20.70">
    <property type="entry name" value="Aldolase class I"/>
    <property type="match status" value="1"/>
</dbReference>
<dbReference type="GO" id="GO:0046912">
    <property type="term" value="F:acyltransferase activity, acyl groups converted into alkyl on transfer"/>
    <property type="evidence" value="ECO:0007669"/>
    <property type="project" value="InterPro"/>
</dbReference>
<dbReference type="Proteomes" id="UP000822184">
    <property type="component" value="Unassembled WGS sequence"/>
</dbReference>
<proteinExistence type="predicted"/>
<comment type="caution">
    <text evidence="2">The sequence shown here is derived from an EMBL/GenBank/DDBJ whole genome shotgun (WGS) entry which is preliminary data.</text>
</comment>
<dbReference type="PANTHER" id="PTHR43538:SF1">
    <property type="entry name" value="(R)-CITRAMALATE SYNTHASE"/>
    <property type="match status" value="1"/>
</dbReference>
<reference evidence="2" key="1">
    <citation type="submission" date="2020-06" db="EMBL/GenBank/DDBJ databases">
        <title>Genomic insights into acetone-butanol-ethanol (ABE) fermentation by sequencing solventogenic clostridia strains.</title>
        <authorList>
            <person name="Brown S."/>
        </authorList>
    </citation>
    <scope>NUCLEOTIDE SEQUENCE</scope>
    <source>
        <strain evidence="2">DJ123</strain>
    </source>
</reference>
<dbReference type="InterPro" id="IPR005675">
    <property type="entry name" value="Citramal_synthase"/>
</dbReference>
<dbReference type="PANTHER" id="PTHR43538">
    <property type="entry name" value="ALPHA-IPM SYNTHASE/HOMOCITRATE SYNTHASE"/>
    <property type="match status" value="1"/>
</dbReference>
<name>A0AAE5LSV9_CLOBE</name>
<dbReference type="InterPro" id="IPR013785">
    <property type="entry name" value="Aldolase_TIM"/>
</dbReference>
<organism evidence="2 3">
    <name type="scientific">Clostridium beijerinckii</name>
    <name type="common">Clostridium MP</name>
    <dbReference type="NCBI Taxonomy" id="1520"/>
    <lineage>
        <taxon>Bacteria</taxon>
        <taxon>Bacillati</taxon>
        <taxon>Bacillota</taxon>
        <taxon>Clostridia</taxon>
        <taxon>Eubacteriales</taxon>
        <taxon>Clostridiaceae</taxon>
        <taxon>Clostridium</taxon>
    </lineage>
</organism>
<evidence type="ECO:0000256" key="1">
    <source>
        <dbReference type="ARBA" id="ARBA00029440"/>
    </source>
</evidence>
<dbReference type="EMBL" id="JABTDW010000001">
    <property type="protein sequence ID" value="NSB17564.1"/>
    <property type="molecule type" value="Genomic_DNA"/>
</dbReference>